<organism evidence="1 2">
    <name type="scientific">Tateyamaria omphalii</name>
    <dbReference type="NCBI Taxonomy" id="299262"/>
    <lineage>
        <taxon>Bacteria</taxon>
        <taxon>Pseudomonadati</taxon>
        <taxon>Pseudomonadota</taxon>
        <taxon>Alphaproteobacteria</taxon>
        <taxon>Rhodobacterales</taxon>
        <taxon>Roseobacteraceae</taxon>
        <taxon>Tateyamaria</taxon>
    </lineage>
</organism>
<evidence type="ECO:0008006" key="3">
    <source>
        <dbReference type="Google" id="ProtNLM"/>
    </source>
</evidence>
<accession>A0A1P8N0B8</accession>
<keyword evidence="2" id="KW-1185">Reference proteome</keyword>
<evidence type="ECO:0000313" key="2">
    <source>
        <dbReference type="Proteomes" id="UP000186336"/>
    </source>
</evidence>
<gene>
    <name evidence="1" type="ORF">BWR18_08755</name>
</gene>
<proteinExistence type="predicted"/>
<evidence type="ECO:0000313" key="1">
    <source>
        <dbReference type="EMBL" id="APX13780.1"/>
    </source>
</evidence>
<dbReference type="STRING" id="299262.BWR18_08755"/>
<reference evidence="1 2" key="1">
    <citation type="submission" date="2017-01" db="EMBL/GenBank/DDBJ databases">
        <title>Complete genome of Tateyamaria omphalii DOK1-4 isolated from seawater in Dokdo.</title>
        <authorList>
            <person name="Kim J.H."/>
            <person name="Chi W.-J."/>
        </authorList>
    </citation>
    <scope>NUCLEOTIDE SEQUENCE [LARGE SCALE GENOMIC DNA]</scope>
    <source>
        <strain evidence="1 2">DOK1-4</strain>
    </source>
</reference>
<sequence>MWTALLLIAVLLLTACNGRRSERVAFDGQFFRANASKVDRRQREQFEVTVSPVSASLDGAREAGRYEAIRYCIQEYGSSDIEWAEGPDAEDGTLRISNDRLLLRGTCTPA</sequence>
<dbReference type="EMBL" id="CP019312">
    <property type="protein sequence ID" value="APX13780.1"/>
    <property type="molecule type" value="Genomic_DNA"/>
</dbReference>
<name>A0A1P8N0B8_9RHOB</name>
<dbReference type="OrthoDB" id="7659281at2"/>
<protein>
    <recommendedName>
        <fullName evidence="3">Lipoprotein</fullName>
    </recommendedName>
</protein>
<dbReference type="AlphaFoldDB" id="A0A1P8N0B8"/>
<dbReference type="KEGG" id="tom:BWR18_08755"/>
<dbReference type="Proteomes" id="UP000186336">
    <property type="component" value="Chromosome"/>
</dbReference>